<evidence type="ECO:0000313" key="2">
    <source>
        <dbReference type="EMBL" id="GFY07260.1"/>
    </source>
</evidence>
<proteinExistence type="predicted"/>
<comment type="caution">
    <text evidence="2">The sequence shown here is derived from an EMBL/GenBank/DDBJ whole genome shotgun (WGS) entry which is preliminary data.</text>
</comment>
<gene>
    <name evidence="2" type="ORF">TNCV_5084471</name>
</gene>
<dbReference type="EMBL" id="BMAU01021272">
    <property type="protein sequence ID" value="GFY07260.1"/>
    <property type="molecule type" value="Genomic_DNA"/>
</dbReference>
<dbReference type="Proteomes" id="UP000887159">
    <property type="component" value="Unassembled WGS sequence"/>
</dbReference>
<sequence>MIRFGCLLTSHSEANLPLKPRPNFQTILKPLTDGLNQVIRNHQNSPGSPPVGPGKRERTVLERQVRESMNGRPPSDSAFISLRNDLCGLYFTNRGTYLHKYYHRLRATRGLSATDLVILNHGQVTRTTPEQAPLSQLPLQWEDV</sequence>
<reference evidence="2" key="1">
    <citation type="submission" date="2020-08" db="EMBL/GenBank/DDBJ databases">
        <title>Multicomponent nature underlies the extraordinary mechanical properties of spider dragline silk.</title>
        <authorList>
            <person name="Kono N."/>
            <person name="Nakamura H."/>
            <person name="Mori M."/>
            <person name="Yoshida Y."/>
            <person name="Ohtoshi R."/>
            <person name="Malay A.D."/>
            <person name="Moran D.A.P."/>
            <person name="Tomita M."/>
            <person name="Numata K."/>
            <person name="Arakawa K."/>
        </authorList>
    </citation>
    <scope>NUCLEOTIDE SEQUENCE</scope>
</reference>
<keyword evidence="3" id="KW-1185">Reference proteome</keyword>
<organism evidence="2 3">
    <name type="scientific">Trichonephila clavipes</name>
    <name type="common">Golden silk orbweaver</name>
    <name type="synonym">Nephila clavipes</name>
    <dbReference type="NCBI Taxonomy" id="2585209"/>
    <lineage>
        <taxon>Eukaryota</taxon>
        <taxon>Metazoa</taxon>
        <taxon>Ecdysozoa</taxon>
        <taxon>Arthropoda</taxon>
        <taxon>Chelicerata</taxon>
        <taxon>Arachnida</taxon>
        <taxon>Araneae</taxon>
        <taxon>Araneomorphae</taxon>
        <taxon>Entelegynae</taxon>
        <taxon>Araneoidea</taxon>
        <taxon>Nephilidae</taxon>
        <taxon>Trichonephila</taxon>
    </lineage>
</organism>
<dbReference type="AlphaFoldDB" id="A0A8X6S9N8"/>
<accession>A0A8X6S9N8</accession>
<feature type="region of interest" description="Disordered" evidence="1">
    <location>
        <begin position="38"/>
        <end position="57"/>
    </location>
</feature>
<evidence type="ECO:0000313" key="3">
    <source>
        <dbReference type="Proteomes" id="UP000887159"/>
    </source>
</evidence>
<evidence type="ECO:0000256" key="1">
    <source>
        <dbReference type="SAM" id="MobiDB-lite"/>
    </source>
</evidence>
<name>A0A8X6S9N8_TRICX</name>
<protein>
    <submittedName>
        <fullName evidence="2">Uncharacterized protein</fullName>
    </submittedName>
</protein>